<sequence>MSATVTSDGVVRIGWQRDDAPVRIDGAAFPPAAGLGSWAAFTAVGDHAMLMGDTVVFEDEITPAMDAAFANGLSVTALHNHFIYDDPPVYFMHIGGQGEAEALAKGVKAMWDAIRSVRAAHSAPRRSSGAGEVGTGDLDSAALERILGAAASVNGGVAKFTFAREGVMHGQRIGGSMGLTTWAAFIGDDSAAAVAGDFMMTADEVQPVMRALRRHDVHIVALHNHMIGEEPTSYFLHFWGRGPAQELAAGIRAALDAQKE</sequence>
<protein>
    <recommendedName>
        <fullName evidence="3">DUF1259 domain-containing protein</fullName>
    </recommendedName>
</protein>
<organism evidence="1 2">
    <name type="scientific">Hyphococcus luteus</name>
    <dbReference type="NCBI Taxonomy" id="2058213"/>
    <lineage>
        <taxon>Bacteria</taxon>
        <taxon>Pseudomonadati</taxon>
        <taxon>Pseudomonadota</taxon>
        <taxon>Alphaproteobacteria</taxon>
        <taxon>Parvularculales</taxon>
        <taxon>Parvularculaceae</taxon>
        <taxon>Hyphococcus</taxon>
    </lineage>
</organism>
<dbReference type="Proteomes" id="UP000239504">
    <property type="component" value="Unassembled WGS sequence"/>
</dbReference>
<comment type="caution">
    <text evidence="1">The sequence shown here is derived from an EMBL/GenBank/DDBJ whole genome shotgun (WGS) entry which is preliminary data.</text>
</comment>
<keyword evidence="2" id="KW-1185">Reference proteome</keyword>
<name>A0A2S7K0G2_9PROT</name>
<accession>A0A2S7K0G2</accession>
<evidence type="ECO:0000313" key="2">
    <source>
        <dbReference type="Proteomes" id="UP000239504"/>
    </source>
</evidence>
<dbReference type="AlphaFoldDB" id="A0A2S7K0G2"/>
<dbReference type="OrthoDB" id="4687120at2"/>
<dbReference type="InterPro" id="IPR011094">
    <property type="entry name" value="Uncharacterised_LppY/LpqO"/>
</dbReference>
<evidence type="ECO:0008006" key="3">
    <source>
        <dbReference type="Google" id="ProtNLM"/>
    </source>
</evidence>
<gene>
    <name evidence="1" type="ORF">CW354_20190</name>
</gene>
<dbReference type="EMBL" id="PJCH01000016">
    <property type="protein sequence ID" value="PQA85918.1"/>
    <property type="molecule type" value="Genomic_DNA"/>
</dbReference>
<evidence type="ECO:0000313" key="1">
    <source>
        <dbReference type="EMBL" id="PQA85918.1"/>
    </source>
</evidence>
<reference evidence="1 2" key="1">
    <citation type="submission" date="2017-12" db="EMBL/GenBank/DDBJ databases">
        <authorList>
            <person name="Hurst M.R.H."/>
        </authorList>
    </citation>
    <scope>NUCLEOTIDE SEQUENCE [LARGE SCALE GENOMIC DNA]</scope>
    <source>
        <strain evidence="1 2">SY-3-19</strain>
    </source>
</reference>
<proteinExistence type="predicted"/>
<dbReference type="Pfam" id="PF07485">
    <property type="entry name" value="DUF1529"/>
    <property type="match status" value="2"/>
</dbReference>